<keyword evidence="3 8" id="KW-0813">Transport</keyword>
<comment type="subcellular location">
    <subcellularLocation>
        <location evidence="1 8">Cell membrane</location>
        <topology evidence="1 8">Multi-pass membrane protein</topology>
    </subcellularLocation>
</comment>
<feature type="transmembrane region" description="Helical" evidence="8">
    <location>
        <begin position="102"/>
        <end position="124"/>
    </location>
</feature>
<name>A0ABR7NK74_9FIRM</name>
<feature type="transmembrane region" description="Helical" evidence="8">
    <location>
        <begin position="177"/>
        <end position="200"/>
    </location>
</feature>
<dbReference type="SUPFAM" id="SSF161098">
    <property type="entry name" value="MetI-like"/>
    <property type="match status" value="1"/>
</dbReference>
<accession>A0ABR7NK74</accession>
<feature type="transmembrane region" description="Helical" evidence="8">
    <location>
        <begin position="136"/>
        <end position="156"/>
    </location>
</feature>
<dbReference type="Pfam" id="PF00528">
    <property type="entry name" value="BPD_transp_1"/>
    <property type="match status" value="1"/>
</dbReference>
<keyword evidence="6 8" id="KW-1133">Transmembrane helix</keyword>
<dbReference type="PROSITE" id="PS50928">
    <property type="entry name" value="ABC_TM1"/>
    <property type="match status" value="1"/>
</dbReference>
<evidence type="ECO:0000313" key="10">
    <source>
        <dbReference type="EMBL" id="MBC8576806.1"/>
    </source>
</evidence>
<keyword evidence="5 8" id="KW-0812">Transmembrane</keyword>
<evidence type="ECO:0000256" key="3">
    <source>
        <dbReference type="ARBA" id="ARBA00022448"/>
    </source>
</evidence>
<protein>
    <submittedName>
        <fullName evidence="10">ABC transporter permease</fullName>
    </submittedName>
</protein>
<keyword evidence="7 8" id="KW-0472">Membrane</keyword>
<evidence type="ECO:0000256" key="6">
    <source>
        <dbReference type="ARBA" id="ARBA00022989"/>
    </source>
</evidence>
<dbReference type="InterPro" id="IPR000515">
    <property type="entry name" value="MetI-like"/>
</dbReference>
<keyword evidence="11" id="KW-1185">Reference proteome</keyword>
<keyword evidence="4" id="KW-1003">Cell membrane</keyword>
<feature type="transmembrane region" description="Helical" evidence="8">
    <location>
        <begin position="206"/>
        <end position="226"/>
    </location>
</feature>
<dbReference type="Proteomes" id="UP000658131">
    <property type="component" value="Unassembled WGS sequence"/>
</dbReference>
<dbReference type="Gene3D" id="1.10.3720.10">
    <property type="entry name" value="MetI-like"/>
    <property type="match status" value="1"/>
</dbReference>
<evidence type="ECO:0000256" key="2">
    <source>
        <dbReference type="ARBA" id="ARBA00007069"/>
    </source>
</evidence>
<dbReference type="InterPro" id="IPR051789">
    <property type="entry name" value="Bact_Polyamine_Transport"/>
</dbReference>
<dbReference type="PANTHER" id="PTHR43848">
    <property type="entry name" value="PUTRESCINE TRANSPORT SYSTEM PERMEASE PROTEIN POTI"/>
    <property type="match status" value="1"/>
</dbReference>
<reference evidence="10 11" key="1">
    <citation type="submission" date="2020-08" db="EMBL/GenBank/DDBJ databases">
        <title>Genome public.</title>
        <authorList>
            <person name="Liu C."/>
            <person name="Sun Q."/>
        </authorList>
    </citation>
    <scope>NUCLEOTIDE SEQUENCE [LARGE SCALE GENOMIC DNA]</scope>
    <source>
        <strain evidence="10 11">BX1</strain>
    </source>
</reference>
<feature type="transmembrane region" description="Helical" evidence="8">
    <location>
        <begin position="233"/>
        <end position="255"/>
    </location>
</feature>
<evidence type="ECO:0000259" key="9">
    <source>
        <dbReference type="PROSITE" id="PS50928"/>
    </source>
</evidence>
<dbReference type="RefSeq" id="WP_262400309.1">
    <property type="nucleotide sequence ID" value="NZ_JACRTB010000015.1"/>
</dbReference>
<comment type="similarity">
    <text evidence="2">Belongs to the binding-protein-dependent transport system permease family. CysTW subfamily.</text>
</comment>
<gene>
    <name evidence="10" type="ORF">H8717_10385</name>
</gene>
<evidence type="ECO:0000256" key="5">
    <source>
        <dbReference type="ARBA" id="ARBA00022692"/>
    </source>
</evidence>
<dbReference type="InterPro" id="IPR035906">
    <property type="entry name" value="MetI-like_sf"/>
</dbReference>
<evidence type="ECO:0000256" key="4">
    <source>
        <dbReference type="ARBA" id="ARBA00022475"/>
    </source>
</evidence>
<evidence type="ECO:0000313" key="11">
    <source>
        <dbReference type="Proteomes" id="UP000658131"/>
    </source>
</evidence>
<comment type="caution">
    <text evidence="10">The sequence shown here is derived from an EMBL/GenBank/DDBJ whole genome shotgun (WGS) entry which is preliminary data.</text>
</comment>
<evidence type="ECO:0000256" key="8">
    <source>
        <dbReference type="RuleBase" id="RU363032"/>
    </source>
</evidence>
<organism evidence="10 11">
    <name type="scientific">Yanshouia hominis</name>
    <dbReference type="NCBI Taxonomy" id="2763673"/>
    <lineage>
        <taxon>Bacteria</taxon>
        <taxon>Bacillati</taxon>
        <taxon>Bacillota</taxon>
        <taxon>Clostridia</taxon>
        <taxon>Eubacteriales</taxon>
        <taxon>Oscillospiraceae</taxon>
        <taxon>Yanshouia</taxon>
    </lineage>
</organism>
<evidence type="ECO:0000256" key="7">
    <source>
        <dbReference type="ARBA" id="ARBA00023136"/>
    </source>
</evidence>
<feature type="transmembrane region" description="Helical" evidence="8">
    <location>
        <begin position="69"/>
        <end position="90"/>
    </location>
</feature>
<feature type="domain" description="ABC transmembrane type-1" evidence="9">
    <location>
        <begin position="65"/>
        <end position="252"/>
    </location>
</feature>
<feature type="transmembrane region" description="Helical" evidence="8">
    <location>
        <begin position="12"/>
        <end position="34"/>
    </location>
</feature>
<sequence length="260" mass="28891">MKQSPKLKLVGWIYLILAMIFVLGPILVTIAFSFNLDRFSSLPWRGFTLQWYEKMFSNEDIIHSLGNSVMLGVCVSLTAVLLGFTGAYGLRHWKSKWKGAYMLASISPLAVPWTLMGLALLIFFNRINLPMSVVTVWISHVVFTAPLALTIINARMQTIPKSMENAAWDLGAGSLQTMFLVILPQTLPGIVAAALLTFTISFDEFIIAWFVCGFDQTLPVYIYSIIRSGVSPTINAIGTMVFCISITLVSIAQVLQRKKD</sequence>
<evidence type="ECO:0000256" key="1">
    <source>
        <dbReference type="ARBA" id="ARBA00004651"/>
    </source>
</evidence>
<dbReference type="CDD" id="cd06261">
    <property type="entry name" value="TM_PBP2"/>
    <property type="match status" value="1"/>
</dbReference>
<dbReference type="PANTHER" id="PTHR43848:SF2">
    <property type="entry name" value="PUTRESCINE TRANSPORT SYSTEM PERMEASE PROTEIN POTI"/>
    <property type="match status" value="1"/>
</dbReference>
<dbReference type="EMBL" id="JACRTB010000015">
    <property type="protein sequence ID" value="MBC8576806.1"/>
    <property type="molecule type" value="Genomic_DNA"/>
</dbReference>
<proteinExistence type="inferred from homology"/>